<keyword evidence="2" id="KW-1185">Reference proteome</keyword>
<dbReference type="InterPro" id="IPR009190">
    <property type="entry name" value="DUF1462"/>
</dbReference>
<comment type="caution">
    <text evidence="1">The sequence shown here is derived from an EMBL/GenBank/DDBJ whole genome shotgun (WGS) entry which is preliminary data.</text>
</comment>
<evidence type="ECO:0000313" key="1">
    <source>
        <dbReference type="EMBL" id="MXQ55488.1"/>
    </source>
</evidence>
<dbReference type="AlphaFoldDB" id="A0A6I4VYB8"/>
<evidence type="ECO:0000313" key="2">
    <source>
        <dbReference type="Proteomes" id="UP000430692"/>
    </source>
</evidence>
<dbReference type="InterPro" id="IPR036249">
    <property type="entry name" value="Thioredoxin-like_sf"/>
</dbReference>
<sequence>MIDLYVYGAEQICPSCVSFPSSQETASWLKHALNRKYGEQVAVHYVDIYSPVGEDQVNFAKRVQEEDLWYPVVVIQDEVIAEGNPKLKTICDRLETLGLGKVIDHEATD</sequence>
<name>A0A6I4VYB8_9BACL</name>
<dbReference type="Gene3D" id="3.40.30.30">
    <property type="entry name" value="Hypothetical protein sa0798"/>
    <property type="match status" value="1"/>
</dbReference>
<dbReference type="RefSeq" id="WP_160802842.1">
    <property type="nucleotide sequence ID" value="NZ_WUUL01000015.1"/>
</dbReference>
<proteinExistence type="predicted"/>
<organism evidence="1 2">
    <name type="scientific">Shimazuella alba</name>
    <dbReference type="NCBI Taxonomy" id="2690964"/>
    <lineage>
        <taxon>Bacteria</taxon>
        <taxon>Bacillati</taxon>
        <taxon>Bacillota</taxon>
        <taxon>Bacilli</taxon>
        <taxon>Bacillales</taxon>
        <taxon>Thermoactinomycetaceae</taxon>
        <taxon>Shimazuella</taxon>
    </lineage>
</organism>
<dbReference type="Pfam" id="PF07315">
    <property type="entry name" value="DUF1462"/>
    <property type="match status" value="1"/>
</dbReference>
<dbReference type="InterPro" id="IPR038218">
    <property type="entry name" value="YuzD-like_sp"/>
</dbReference>
<protein>
    <submittedName>
        <fullName evidence="1">DUF1462 family protein</fullName>
    </submittedName>
</protein>
<dbReference type="EMBL" id="WUUL01000015">
    <property type="protein sequence ID" value="MXQ55488.1"/>
    <property type="molecule type" value="Genomic_DNA"/>
</dbReference>
<reference evidence="1 2" key="1">
    <citation type="submission" date="2019-12" db="EMBL/GenBank/DDBJ databases">
        <title>Whole-genome analyses of novel actinobacteria.</title>
        <authorList>
            <person name="Sahin N."/>
            <person name="Saygin H."/>
        </authorList>
    </citation>
    <scope>NUCLEOTIDE SEQUENCE [LARGE SCALE GENOMIC DNA]</scope>
    <source>
        <strain evidence="1 2">KC615</strain>
    </source>
</reference>
<dbReference type="SUPFAM" id="SSF52833">
    <property type="entry name" value="Thioredoxin-like"/>
    <property type="match status" value="1"/>
</dbReference>
<dbReference type="Proteomes" id="UP000430692">
    <property type="component" value="Unassembled WGS sequence"/>
</dbReference>
<gene>
    <name evidence="1" type="ORF">GSM42_17545</name>
</gene>
<accession>A0A6I4VYB8</accession>